<sequence>MNSKVNFLKNTRVKLRAVTRTAILFVCLAGCASQPQVVFHTFEFDAILDSPNARILDFKYGNSKQPVASPSRYAVAMDQAGQRMAMGGYILKPDFLYVKWRNKATGIVFEESAELKKRLPSDITKCIVRFVIRNDHLFIYLLTQEPKPADWPSSEFTGFEHKKVYQVYPSDSES</sequence>
<protein>
    <submittedName>
        <fullName evidence="1">Uncharacterized protein</fullName>
    </submittedName>
</protein>
<name>A0A6B3SRM2_9BURK</name>
<dbReference type="EMBL" id="JAAIVB010000012">
    <property type="protein sequence ID" value="NEX60299.1"/>
    <property type="molecule type" value="Genomic_DNA"/>
</dbReference>
<accession>A0A6B3SRM2</accession>
<evidence type="ECO:0000313" key="2">
    <source>
        <dbReference type="Proteomes" id="UP000482155"/>
    </source>
</evidence>
<dbReference type="RefSeq" id="WP_163960795.1">
    <property type="nucleotide sequence ID" value="NZ_JAAIVB010000012.1"/>
</dbReference>
<dbReference type="Proteomes" id="UP000482155">
    <property type="component" value="Unassembled WGS sequence"/>
</dbReference>
<gene>
    <name evidence="1" type="ORF">G3574_04335</name>
</gene>
<proteinExistence type="predicted"/>
<organism evidence="1 2">
    <name type="scientific">Noviherbaspirillum galbum</name>
    <dbReference type="NCBI Taxonomy" id="2709383"/>
    <lineage>
        <taxon>Bacteria</taxon>
        <taxon>Pseudomonadati</taxon>
        <taxon>Pseudomonadota</taxon>
        <taxon>Betaproteobacteria</taxon>
        <taxon>Burkholderiales</taxon>
        <taxon>Oxalobacteraceae</taxon>
        <taxon>Noviherbaspirillum</taxon>
    </lineage>
</organism>
<dbReference type="AlphaFoldDB" id="A0A6B3SRM2"/>
<reference evidence="1 2" key="1">
    <citation type="submission" date="2020-02" db="EMBL/GenBank/DDBJ databases">
        <authorList>
            <person name="Kim M.K."/>
        </authorList>
    </citation>
    <scope>NUCLEOTIDE SEQUENCE [LARGE SCALE GENOMIC DNA]</scope>
    <source>
        <strain evidence="1 2">17J57-3</strain>
    </source>
</reference>
<comment type="caution">
    <text evidence="1">The sequence shown here is derived from an EMBL/GenBank/DDBJ whole genome shotgun (WGS) entry which is preliminary data.</text>
</comment>
<keyword evidence="2" id="KW-1185">Reference proteome</keyword>
<evidence type="ECO:0000313" key="1">
    <source>
        <dbReference type="EMBL" id="NEX60299.1"/>
    </source>
</evidence>